<dbReference type="Proteomes" id="UP000236497">
    <property type="component" value="Unassembled WGS sequence"/>
</dbReference>
<evidence type="ECO:0000313" key="4">
    <source>
        <dbReference type="Proteomes" id="UP000236497"/>
    </source>
</evidence>
<evidence type="ECO:0000256" key="1">
    <source>
        <dbReference type="SAM" id="MobiDB-lite"/>
    </source>
</evidence>
<proteinExistence type="predicted"/>
<dbReference type="Pfam" id="PF13392">
    <property type="entry name" value="HNH_3"/>
    <property type="match status" value="1"/>
</dbReference>
<accession>A0A0H5SHR0</accession>
<feature type="compositionally biased region" description="Basic and acidic residues" evidence="1">
    <location>
        <begin position="256"/>
        <end position="268"/>
    </location>
</feature>
<dbReference type="EMBL" id="CVTD020000015">
    <property type="protein sequence ID" value="CRZ34610.1"/>
    <property type="molecule type" value="Genomic_DNA"/>
</dbReference>
<protein>
    <recommendedName>
        <fullName evidence="2">HNH nuclease domain-containing protein</fullName>
    </recommendedName>
</protein>
<dbReference type="InterPro" id="IPR044925">
    <property type="entry name" value="His-Me_finger_sf"/>
</dbReference>
<dbReference type="AlphaFoldDB" id="A0A0H5SHR0"/>
<feature type="domain" description="HNH nuclease" evidence="2">
    <location>
        <begin position="179"/>
        <end position="224"/>
    </location>
</feature>
<name>A0A0H5SHR0_HERHM</name>
<organism evidence="3 4">
    <name type="scientific">Herbinix hemicellulosilytica</name>
    <dbReference type="NCBI Taxonomy" id="1564487"/>
    <lineage>
        <taxon>Bacteria</taxon>
        <taxon>Bacillati</taxon>
        <taxon>Bacillota</taxon>
        <taxon>Clostridia</taxon>
        <taxon>Lachnospirales</taxon>
        <taxon>Lachnospiraceae</taxon>
        <taxon>Herbinix</taxon>
    </lineage>
</organism>
<feature type="region of interest" description="Disordered" evidence="1">
    <location>
        <begin position="256"/>
        <end position="276"/>
    </location>
</feature>
<dbReference type="SUPFAM" id="SSF54060">
    <property type="entry name" value="His-Me finger endonucleases"/>
    <property type="match status" value="1"/>
</dbReference>
<evidence type="ECO:0000313" key="3">
    <source>
        <dbReference type="EMBL" id="CRZ34610.1"/>
    </source>
</evidence>
<dbReference type="InterPro" id="IPR003615">
    <property type="entry name" value="HNH_nuc"/>
</dbReference>
<sequence length="276" mass="31943">MAKKYSEEIKEFIKKNAPGTPVRTLIELTNNEFRTNFTYTKMKSFLKNHNIKTGTTKGNPKGYSRIYTQEIKQFILDNYKGVGPKEMTELINKTFGTSYTVGQLKSYYSRNKLNSGITGYFEQGHTPWNKGRKGEYYKGCEKTWFSKGHIPANYRPVGSERITKDGYTEVKVADPNKWRLKHNIIWEQHNGPIPKGHVVIFGDGDKTNFNINNLILVSRAQLARLNQNRLIQNDADLTRTGIIIADLISKIAEKSRHNKDMKTRRYRNEQSNTRIK</sequence>
<evidence type="ECO:0000259" key="2">
    <source>
        <dbReference type="Pfam" id="PF13392"/>
    </source>
</evidence>
<gene>
    <name evidence="3" type="ORF">HHT355_1409</name>
</gene>
<dbReference type="Gene3D" id="3.90.75.20">
    <property type="match status" value="1"/>
</dbReference>
<keyword evidence="4" id="KW-1185">Reference proteome</keyword>
<reference evidence="3 4" key="1">
    <citation type="submission" date="2015-06" db="EMBL/GenBank/DDBJ databases">
        <authorList>
            <person name="Wibberg Daniel"/>
        </authorList>
    </citation>
    <scope>NUCLEOTIDE SEQUENCE [LARGE SCALE GENOMIC DNA]</scope>
    <source>
        <strain evidence="3 4">T3/55T</strain>
    </source>
</reference>
<dbReference type="RefSeq" id="WP_242967586.1">
    <property type="nucleotide sequence ID" value="NZ_CVTD020000015.1"/>
</dbReference>